<evidence type="ECO:0000313" key="7">
    <source>
        <dbReference type="EMBL" id="MBO0510368.1"/>
    </source>
</evidence>
<dbReference type="EMBL" id="JAFLRJ010000006">
    <property type="protein sequence ID" value="MBO0510368.1"/>
    <property type="molecule type" value="Genomic_DNA"/>
</dbReference>
<dbReference type="Pfam" id="PF01547">
    <property type="entry name" value="SBP_bac_1"/>
    <property type="match status" value="1"/>
</dbReference>
<gene>
    <name evidence="7" type="ORF">J0695_00855</name>
</gene>
<accession>A0A939F252</accession>
<feature type="chain" id="PRO_5038558079" evidence="6">
    <location>
        <begin position="25"/>
        <end position="436"/>
    </location>
</feature>
<organism evidence="7 8">
    <name type="scientific">Streptomyces beijiangensis</name>
    <dbReference type="NCBI Taxonomy" id="163361"/>
    <lineage>
        <taxon>Bacteria</taxon>
        <taxon>Bacillati</taxon>
        <taxon>Actinomycetota</taxon>
        <taxon>Actinomycetes</taxon>
        <taxon>Kitasatosporales</taxon>
        <taxon>Streptomycetaceae</taxon>
        <taxon>Streptomyces</taxon>
    </lineage>
</organism>
<name>A0A939F252_9ACTN</name>
<keyword evidence="1" id="KW-1003">Cell membrane</keyword>
<dbReference type="RefSeq" id="WP_206959077.1">
    <property type="nucleotide sequence ID" value="NZ_BAAAJJ010000002.1"/>
</dbReference>
<dbReference type="PANTHER" id="PTHR43649">
    <property type="entry name" value="ARABINOSE-BINDING PROTEIN-RELATED"/>
    <property type="match status" value="1"/>
</dbReference>
<dbReference type="AlphaFoldDB" id="A0A939F252"/>
<evidence type="ECO:0000313" key="8">
    <source>
        <dbReference type="Proteomes" id="UP000664167"/>
    </source>
</evidence>
<dbReference type="PROSITE" id="PS51257">
    <property type="entry name" value="PROKAR_LIPOPROTEIN"/>
    <property type="match status" value="1"/>
</dbReference>
<evidence type="ECO:0000256" key="2">
    <source>
        <dbReference type="ARBA" id="ARBA00022729"/>
    </source>
</evidence>
<keyword evidence="3" id="KW-0472">Membrane</keyword>
<sequence length="436" mass="46891">MKRNRHIRVVVTACIAGALAMTSAACGKSSTSAGSDGGKELTYWSMYKEGEPAQVALKASIGAFTKQTGIKVHVQWQGRDVLTKLQPTLNRKPAADLFDRNLAPVKSLMVPAGTASDLTDVLSTQIPGENKTIGDVLPDSYRSLGEVNKKLVVLPYNVVATGFWYNAAKFPTLAASPPKTWDDLQKLLDTQKAAGHAPLALDADIPDYNAYWYTSMVVSQLGVNSFHKAAGDKTGATWDQPGYLKAAQQIQKLASGGYFVSGYKASKFPAIQQKWANNKADFVIMGSWLPGEVKTYAAAGFKYASFPIPGNGTTASPVPSTAYGWVIPTKAAHRTAAEKLIAFLYGKAQMQSFADSTSTISARSDTTPSDAVAGAVASMKTNGTYQTDDAVNQDYADWWTKVFEPLDDKLITGNLTATAFIAKLKSQSVDYWKHAL</sequence>
<evidence type="ECO:0000256" key="4">
    <source>
        <dbReference type="ARBA" id="ARBA00023139"/>
    </source>
</evidence>
<dbReference type="InterPro" id="IPR050490">
    <property type="entry name" value="Bact_solute-bd_prot1"/>
</dbReference>
<evidence type="ECO:0000256" key="6">
    <source>
        <dbReference type="SAM" id="SignalP"/>
    </source>
</evidence>
<evidence type="ECO:0000256" key="5">
    <source>
        <dbReference type="ARBA" id="ARBA00023288"/>
    </source>
</evidence>
<proteinExistence type="predicted"/>
<keyword evidence="5" id="KW-0449">Lipoprotein</keyword>
<keyword evidence="4" id="KW-0564">Palmitate</keyword>
<keyword evidence="2 6" id="KW-0732">Signal</keyword>
<protein>
    <submittedName>
        <fullName evidence="7">Extracellular solute-binding protein</fullName>
    </submittedName>
</protein>
<evidence type="ECO:0000256" key="3">
    <source>
        <dbReference type="ARBA" id="ARBA00023136"/>
    </source>
</evidence>
<comment type="caution">
    <text evidence="7">The sequence shown here is derived from an EMBL/GenBank/DDBJ whole genome shotgun (WGS) entry which is preliminary data.</text>
</comment>
<feature type="signal peptide" evidence="6">
    <location>
        <begin position="1"/>
        <end position="24"/>
    </location>
</feature>
<evidence type="ECO:0000256" key="1">
    <source>
        <dbReference type="ARBA" id="ARBA00022475"/>
    </source>
</evidence>
<dbReference type="PANTHER" id="PTHR43649:SF33">
    <property type="entry name" value="POLYGALACTURONAN_RHAMNOGALACTURONAN-BINDING PROTEIN YTCQ"/>
    <property type="match status" value="1"/>
</dbReference>
<reference evidence="7" key="1">
    <citation type="submission" date="2021-03" db="EMBL/GenBank/DDBJ databases">
        <title>Streptomyces poriferae sp. nov., a novel marine sponge-derived Actinobacteria species with anti-MRSA activity.</title>
        <authorList>
            <person name="Sandoval-Powers M."/>
            <person name="Kralova S."/>
            <person name="Nguyen G.-S."/>
            <person name="Fawwal D."/>
            <person name="Degnes K."/>
            <person name="Klinkenberg G."/>
            <person name="Sletta H."/>
            <person name="Wentzel A."/>
            <person name="Liles M.R."/>
        </authorList>
    </citation>
    <scope>NUCLEOTIDE SEQUENCE</scope>
    <source>
        <strain evidence="7">DSM 41794</strain>
    </source>
</reference>
<dbReference type="InterPro" id="IPR006059">
    <property type="entry name" value="SBP"/>
</dbReference>
<dbReference type="SUPFAM" id="SSF53850">
    <property type="entry name" value="Periplasmic binding protein-like II"/>
    <property type="match status" value="1"/>
</dbReference>
<dbReference type="Gene3D" id="3.40.190.10">
    <property type="entry name" value="Periplasmic binding protein-like II"/>
    <property type="match status" value="1"/>
</dbReference>
<dbReference type="Proteomes" id="UP000664167">
    <property type="component" value="Unassembled WGS sequence"/>
</dbReference>
<keyword evidence="8" id="KW-1185">Reference proteome</keyword>